<reference evidence="1" key="1">
    <citation type="submission" date="2019-08" db="EMBL/GenBank/DDBJ databases">
        <authorList>
            <person name="Kucharzyk K."/>
            <person name="Murdoch R.W."/>
            <person name="Higgins S."/>
            <person name="Loffler F."/>
        </authorList>
    </citation>
    <scope>NUCLEOTIDE SEQUENCE</scope>
</reference>
<organism evidence="1">
    <name type="scientific">bioreactor metagenome</name>
    <dbReference type="NCBI Taxonomy" id="1076179"/>
    <lineage>
        <taxon>unclassified sequences</taxon>
        <taxon>metagenomes</taxon>
        <taxon>ecological metagenomes</taxon>
    </lineage>
</organism>
<name>A0A645EHL9_9ZZZZ</name>
<dbReference type="AlphaFoldDB" id="A0A645EHL9"/>
<accession>A0A645EHL9</accession>
<gene>
    <name evidence="1" type="ORF">SDC9_148144</name>
</gene>
<sequence>MKQHFVNTFTDNAYLAVFGNIYIVDKSSADYFAFFNQVVFGVAPFYLVRSAFFPTNHILIVRTAKEHGREVLQLRYFAADDFHIAIQHVPSASLAEPLVRFRCVLCPEKAGVACKPFYLGGDAFTQRVSRSNHQYKHKHPPEYPECREETARFVVGNGYPYFVPAVEVE</sequence>
<evidence type="ECO:0000313" key="1">
    <source>
        <dbReference type="EMBL" id="MPN00946.1"/>
    </source>
</evidence>
<dbReference type="EMBL" id="VSSQ01046974">
    <property type="protein sequence ID" value="MPN00946.1"/>
    <property type="molecule type" value="Genomic_DNA"/>
</dbReference>
<proteinExistence type="predicted"/>
<protein>
    <submittedName>
        <fullName evidence="1">Uncharacterized protein</fullName>
    </submittedName>
</protein>
<comment type="caution">
    <text evidence="1">The sequence shown here is derived from an EMBL/GenBank/DDBJ whole genome shotgun (WGS) entry which is preliminary data.</text>
</comment>